<evidence type="ECO:0000313" key="2">
    <source>
        <dbReference type="EMBL" id="OHU94492.1"/>
    </source>
</evidence>
<protein>
    <submittedName>
        <fullName evidence="2">Uncharacterized protein</fullName>
    </submittedName>
</protein>
<dbReference type="EMBL" id="MNAN01000034">
    <property type="protein sequence ID" value="OHU94492.1"/>
    <property type="molecule type" value="Genomic_DNA"/>
</dbReference>
<name>A0A1S1N757_9GAMM</name>
<evidence type="ECO:0000256" key="1">
    <source>
        <dbReference type="SAM" id="SignalP"/>
    </source>
</evidence>
<proteinExistence type="predicted"/>
<dbReference type="OrthoDB" id="5903630at2"/>
<dbReference type="AlphaFoldDB" id="A0A1S1N757"/>
<gene>
    <name evidence="2" type="ORF">BIW53_15590</name>
</gene>
<keyword evidence="3" id="KW-1185">Reference proteome</keyword>
<dbReference type="RefSeq" id="WP_070992960.1">
    <property type="nucleotide sequence ID" value="NZ_CBCSHD010000010.1"/>
</dbReference>
<organism evidence="2 3">
    <name type="scientific">Pseudoalteromonas byunsanensis</name>
    <dbReference type="NCBI Taxonomy" id="327939"/>
    <lineage>
        <taxon>Bacteria</taxon>
        <taxon>Pseudomonadati</taxon>
        <taxon>Pseudomonadota</taxon>
        <taxon>Gammaproteobacteria</taxon>
        <taxon>Alteromonadales</taxon>
        <taxon>Pseudoalteromonadaceae</taxon>
        <taxon>Pseudoalteromonas</taxon>
    </lineage>
</organism>
<feature type="chain" id="PRO_5010331116" evidence="1">
    <location>
        <begin position="20"/>
        <end position="275"/>
    </location>
</feature>
<reference evidence="2 3" key="1">
    <citation type="submission" date="2016-10" db="EMBL/GenBank/DDBJ databases">
        <title>Pseudoalteromonas amylolytica sp. nov., isolated from the surface seawater.</title>
        <authorList>
            <person name="Wu Y.-H."/>
            <person name="Cheng H."/>
            <person name="Jin X.-B."/>
            <person name="Wang C.-S."/>
            <person name="Xu X.-W."/>
        </authorList>
    </citation>
    <scope>NUCLEOTIDE SEQUENCE [LARGE SCALE GENOMIC DNA]</scope>
    <source>
        <strain evidence="2 3">JCM 12483</strain>
    </source>
</reference>
<feature type="signal peptide" evidence="1">
    <location>
        <begin position="1"/>
        <end position="19"/>
    </location>
</feature>
<dbReference type="Proteomes" id="UP000180253">
    <property type="component" value="Unassembled WGS sequence"/>
</dbReference>
<sequence length="275" mass="30507">MKKGIFLLSSLLLSNYALAISNDLPSHCEYGRQTHYDVSYEEVASAIEDGLKTYANPYDFNSWKDFYDSMSNLLDSFDYLRIETTKHVLQGSSFRAKGNLFDRYAYVHFHNSEKGFIGKDKSNLDANSYLNMSFDKTYGYGLVWITRDNLCSAEGVWVQKNPTASKRSASVSGQTFSASVSYAVDKYSKAAKDNNTPVKVTFILRSDLYGTRSYKSTTSTANSGVANITMKAHAGGGVYDLSAIVYDGNYGKSVQLGSFIASGDREPPCRECQPN</sequence>
<evidence type="ECO:0000313" key="3">
    <source>
        <dbReference type="Proteomes" id="UP000180253"/>
    </source>
</evidence>
<accession>A0A1S1N757</accession>
<keyword evidence="1" id="KW-0732">Signal</keyword>
<comment type="caution">
    <text evidence="2">The sequence shown here is derived from an EMBL/GenBank/DDBJ whole genome shotgun (WGS) entry which is preliminary data.</text>
</comment>